<evidence type="ECO:0000256" key="25">
    <source>
        <dbReference type="ARBA" id="ARBA00064017"/>
    </source>
</evidence>
<evidence type="ECO:0000256" key="1">
    <source>
        <dbReference type="ARBA" id="ARBA00004247"/>
    </source>
</evidence>
<dbReference type="EMBL" id="JAEMGP010000014">
    <property type="protein sequence ID" value="KAG5200670.1"/>
    <property type="molecule type" value="Genomic_DNA"/>
</dbReference>
<dbReference type="GO" id="GO:0016323">
    <property type="term" value="C:basolateral plasma membrane"/>
    <property type="evidence" value="ECO:0007669"/>
    <property type="project" value="UniProtKB-SubCell"/>
</dbReference>
<dbReference type="Pfam" id="PF02038">
    <property type="entry name" value="ATP1G1_PLM_MAT8"/>
    <property type="match status" value="3"/>
</dbReference>
<evidence type="ECO:0000313" key="28">
    <source>
        <dbReference type="EMBL" id="KAG5200670.1"/>
    </source>
</evidence>
<dbReference type="CDD" id="cd20317">
    <property type="entry name" value="FXYD1"/>
    <property type="match status" value="1"/>
</dbReference>
<evidence type="ECO:0000256" key="18">
    <source>
        <dbReference type="ARBA" id="ARBA00023206"/>
    </source>
</evidence>
<evidence type="ECO:0000256" key="26">
    <source>
        <dbReference type="RuleBase" id="RU364131"/>
    </source>
</evidence>
<feature type="transmembrane region" description="Helical" evidence="26">
    <location>
        <begin position="20"/>
        <end position="40"/>
    </location>
</feature>
<dbReference type="PROSITE" id="PS01310">
    <property type="entry name" value="FXYD"/>
    <property type="match status" value="3"/>
</dbReference>
<keyword evidence="9 26" id="KW-0812">Transmembrane</keyword>
<comment type="function">
    <text evidence="23">Associates with and regulates the activity of the sodium/potassium-transporting ATPase (NKA) which transports Na(+) out of the cell and K(+) into the cell. Inhibits NKA activity in its unphosphorylated state and stimulates activity when phosphorylated. Reduces glutathionylation of the NKA beta-1 subunit ATP1B1, thus reversing glutathionylation-mediated inhibition of ATP1B1. Contributes to female sexual development by maintaining the excitability of neurons which secrete gonadotropin-releasing hormone.</text>
</comment>
<evidence type="ECO:0000256" key="16">
    <source>
        <dbReference type="ARBA" id="ARBA00023139"/>
    </source>
</evidence>
<dbReference type="FunFam" id="1.20.5.780:FF:000002">
    <property type="entry name" value="FXYD domain-containing ion transport regulator"/>
    <property type="match status" value="1"/>
</dbReference>
<dbReference type="FunFam" id="1.20.5.780:FF:000005">
    <property type="entry name" value="FXYD domain-containing ion transport regulator"/>
    <property type="match status" value="1"/>
</dbReference>
<evidence type="ECO:0000256" key="19">
    <source>
        <dbReference type="ARBA" id="ARBA00023288"/>
    </source>
</evidence>
<dbReference type="GO" id="GO:0016324">
    <property type="term" value="C:apical plasma membrane"/>
    <property type="evidence" value="ECO:0007669"/>
    <property type="project" value="UniProtKB-SubCell"/>
</dbReference>
<dbReference type="PANTHER" id="PTHR14132:SF12">
    <property type="entry name" value="PHOSPHOLEMMAN"/>
    <property type="match status" value="1"/>
</dbReference>
<dbReference type="InterPro" id="IPR047281">
    <property type="entry name" value="PLM"/>
</dbReference>
<dbReference type="InterPro" id="IPR000272">
    <property type="entry name" value="Ion-transport_regulator_FXYD"/>
</dbReference>
<keyword evidence="17" id="KW-0739">Sodium transport</keyword>
<dbReference type="PANTHER" id="PTHR14132">
    <property type="entry name" value="SODIUM/POTASSIUM-TRANSPORTING ATPASE SUBUNIT GAMMA"/>
    <property type="match status" value="1"/>
</dbReference>
<dbReference type="CDD" id="cd20323">
    <property type="entry name" value="FXYD_FXYD5"/>
    <property type="match status" value="1"/>
</dbReference>
<keyword evidence="15 26" id="KW-0472">Membrane</keyword>
<keyword evidence="16" id="KW-0564">Palmitate</keyword>
<evidence type="ECO:0000313" key="29">
    <source>
        <dbReference type="Proteomes" id="UP000664991"/>
    </source>
</evidence>
<keyword evidence="12 26" id="KW-1133">Transmembrane helix</keyword>
<evidence type="ECO:0000256" key="27">
    <source>
        <dbReference type="SAM" id="MobiDB-lite"/>
    </source>
</evidence>
<evidence type="ECO:0000256" key="23">
    <source>
        <dbReference type="ARBA" id="ARBA00045339"/>
    </source>
</evidence>
<keyword evidence="7" id="KW-0597">Phosphoprotein</keyword>
<protein>
    <recommendedName>
        <fullName evidence="26">FXYD domain-containing ion transport regulator</fullName>
    </recommendedName>
</protein>
<keyword evidence="11" id="KW-0630">Potassium</keyword>
<evidence type="ECO:0000256" key="3">
    <source>
        <dbReference type="ARBA" id="ARBA00005948"/>
    </source>
</evidence>
<comment type="subunit">
    <text evidence="25">Regulatory subunit of the sodium/potassium-transporting ATPase which is composed of a catalytic alpha subunit, a non-catalytic beta subunit and an additional regulatory subunit. The regulatory subunit, a member of the FXYD protein family, modulates the enzymatic activity in a tissue- and isoform-specific way by changing affinities of the Na+/K+-ATPase toward Na(+), K(+) or ATP.</text>
</comment>
<keyword evidence="18" id="KW-0318">Glutathionylation</keyword>
<evidence type="ECO:0000256" key="8">
    <source>
        <dbReference type="ARBA" id="ARBA00022607"/>
    </source>
</evidence>
<keyword evidence="4 26" id="KW-0813">Transport</keyword>
<evidence type="ECO:0000256" key="7">
    <source>
        <dbReference type="ARBA" id="ARBA00022553"/>
    </source>
</evidence>
<sequence length="291" mass="32506">MRMPEAPQEHDPFTYDYQSLRIGGLIIAGILFILGILIVLSRRCRCKFNQQQRTGEPDEEEGTFRSSIRLPQDPDPFYYDYDTVQTVGMTLATILFLLGILIILTQHANPVSRSFPPQMSPSGRLCLFITVGLILPTRGQISKEVVTPADPVTEITHVPTPAPDEEQGMEATPNQMETETQQTTETEVLLTTGQGTDKSTMQGSTPSKTKPPANPTQGSTPSKTRSPSRHERKDSILRQPGSKEDDPFFYDEDTLRKRGLMVAAVLFITGIVILTSGKCRQLPRLCWNRDR</sequence>
<feature type="compositionally biased region" description="Basic and acidic residues" evidence="27">
    <location>
        <begin position="228"/>
        <end position="246"/>
    </location>
</feature>
<evidence type="ECO:0000256" key="22">
    <source>
        <dbReference type="ARBA" id="ARBA00034690"/>
    </source>
</evidence>
<keyword evidence="6" id="KW-0633">Potassium transport</keyword>
<keyword evidence="10" id="KW-0732">Signal</keyword>
<comment type="caution">
    <text evidence="26">Lacks conserved residue(s) required for the propagation of feature annotation.</text>
</comment>
<evidence type="ECO:0000256" key="9">
    <source>
        <dbReference type="ARBA" id="ARBA00022692"/>
    </source>
</evidence>
<dbReference type="GO" id="GO:0006813">
    <property type="term" value="P:potassium ion transport"/>
    <property type="evidence" value="ECO:0007669"/>
    <property type="project" value="UniProtKB-KW"/>
</dbReference>
<keyword evidence="8" id="KW-0740">Sodium/potassium transport</keyword>
<keyword evidence="13" id="KW-0915">Sodium</keyword>
<feature type="compositionally biased region" description="Polar residues" evidence="27">
    <location>
        <begin position="215"/>
        <end position="225"/>
    </location>
</feature>
<evidence type="ECO:0000256" key="10">
    <source>
        <dbReference type="ARBA" id="ARBA00022729"/>
    </source>
</evidence>
<feature type="compositionally biased region" description="Polar residues" evidence="27">
    <location>
        <begin position="197"/>
        <end position="208"/>
    </location>
</feature>
<evidence type="ECO:0000256" key="20">
    <source>
        <dbReference type="ARBA" id="ARBA00023768"/>
    </source>
</evidence>
<keyword evidence="14 26" id="KW-0406">Ion transport</keyword>
<proteinExistence type="inferred from homology"/>
<name>A0A835ZTG4_SHEEP</name>
<comment type="subcellular location">
    <subcellularLocation>
        <location evidence="1">Apical cell membrane</location>
        <topology evidence="1">Single-pass type I membrane protein</topology>
    </subcellularLocation>
    <subcellularLocation>
        <location evidence="20">Basolateral cell membrane</location>
        <topology evidence="20">Single-pass type I membrane protein</topology>
    </subcellularLocation>
    <subcellularLocation>
        <location evidence="21">Cell membrane</location>
        <location evidence="21">Sarcolemma</location>
        <location evidence="21">T-tubule</location>
    </subcellularLocation>
    <subcellularLocation>
        <location evidence="22">Cell membrane</location>
        <location evidence="22">Sarcolemma</location>
        <topology evidence="22">Single-pass type I membrane protein</topology>
    </subcellularLocation>
    <subcellularLocation>
        <location evidence="2">Membrane</location>
        <location evidence="2">Caveola</location>
    </subcellularLocation>
</comment>
<dbReference type="GO" id="GO:0043269">
    <property type="term" value="P:regulation of monoatomic ion transport"/>
    <property type="evidence" value="ECO:0007669"/>
    <property type="project" value="InterPro"/>
</dbReference>
<evidence type="ECO:0000256" key="24">
    <source>
        <dbReference type="ARBA" id="ARBA00056439"/>
    </source>
</evidence>
<evidence type="ECO:0000256" key="4">
    <source>
        <dbReference type="ARBA" id="ARBA00022448"/>
    </source>
</evidence>
<dbReference type="GO" id="GO:0005890">
    <property type="term" value="C:sodium:potassium-exchanging ATPase complex"/>
    <property type="evidence" value="ECO:0007669"/>
    <property type="project" value="UniProtKB-ARBA"/>
</dbReference>
<dbReference type="Proteomes" id="UP000664991">
    <property type="component" value="Chromosome 14"/>
</dbReference>
<accession>A0A835ZTG4</accession>
<feature type="compositionally biased region" description="Low complexity" evidence="27">
    <location>
        <begin position="177"/>
        <end position="196"/>
    </location>
</feature>
<evidence type="ECO:0000256" key="21">
    <source>
        <dbReference type="ARBA" id="ARBA00024012"/>
    </source>
</evidence>
<dbReference type="GO" id="GO:0017080">
    <property type="term" value="F:sodium channel regulator activity"/>
    <property type="evidence" value="ECO:0007669"/>
    <property type="project" value="TreeGrafter"/>
</dbReference>
<evidence type="ECO:0000256" key="6">
    <source>
        <dbReference type="ARBA" id="ARBA00022538"/>
    </source>
</evidence>
<comment type="caution">
    <text evidence="28">The sequence shown here is derived from an EMBL/GenBank/DDBJ whole genome shotgun (WGS) entry which is preliminary data.</text>
</comment>
<comment type="function">
    <text evidence="24">Associates with and regulates the activity of the sodium/potassium-transporting ATPase (NKA) which catalyzes the hydrolysis of ATP coupled with the exchange of Na(+) and K(+) ions across the plasma membrane. May increase NKA activity by increasing the apparent affinity for Na(+). Involved in down-regulation of E-cadherin which results in reduced cell adhesion. Promotes metastasis.</text>
</comment>
<evidence type="ECO:0000256" key="15">
    <source>
        <dbReference type="ARBA" id="ARBA00023136"/>
    </source>
</evidence>
<reference evidence="28 29" key="1">
    <citation type="submission" date="2020-12" db="EMBL/GenBank/DDBJ databases">
        <title>De novo assembly of Tibetan sheep genome.</title>
        <authorList>
            <person name="Li X."/>
        </authorList>
    </citation>
    <scope>NUCLEOTIDE SEQUENCE [LARGE SCALE GENOMIC DNA]</scope>
    <source>
        <tissue evidence="28">Heart</tissue>
    </source>
</reference>
<evidence type="ECO:0000256" key="17">
    <source>
        <dbReference type="ARBA" id="ARBA00023201"/>
    </source>
</evidence>
<feature type="region of interest" description="Disordered" evidence="27">
    <location>
        <begin position="145"/>
        <end position="248"/>
    </location>
</feature>
<dbReference type="GO" id="GO:0005901">
    <property type="term" value="C:caveola"/>
    <property type="evidence" value="ECO:0007669"/>
    <property type="project" value="UniProtKB-SubCell"/>
</dbReference>
<evidence type="ECO:0000256" key="5">
    <source>
        <dbReference type="ARBA" id="ARBA00022475"/>
    </source>
</evidence>
<keyword evidence="19" id="KW-0449">Lipoprotein</keyword>
<comment type="similarity">
    <text evidence="3 26">Belongs to the FXYD family.</text>
</comment>
<evidence type="ECO:0000256" key="2">
    <source>
        <dbReference type="ARBA" id="ARBA00004345"/>
    </source>
</evidence>
<dbReference type="InterPro" id="IPR047297">
    <property type="entry name" value="FXYD_motif"/>
</dbReference>
<evidence type="ECO:0000256" key="11">
    <source>
        <dbReference type="ARBA" id="ARBA00022958"/>
    </source>
</evidence>
<dbReference type="Gene3D" id="1.20.5.780">
    <property type="entry name" value="Single helix bin"/>
    <property type="match status" value="3"/>
</dbReference>
<gene>
    <name evidence="28" type="ORF">JEQ12_005204</name>
</gene>
<evidence type="ECO:0000256" key="14">
    <source>
        <dbReference type="ARBA" id="ARBA00023065"/>
    </source>
</evidence>
<evidence type="ECO:0000256" key="12">
    <source>
        <dbReference type="ARBA" id="ARBA00022989"/>
    </source>
</evidence>
<dbReference type="AlphaFoldDB" id="A0A835ZTG4"/>
<evidence type="ECO:0000256" key="13">
    <source>
        <dbReference type="ARBA" id="ARBA00023053"/>
    </source>
</evidence>
<feature type="transmembrane region" description="Helical" evidence="26">
    <location>
        <begin position="259"/>
        <end position="277"/>
    </location>
</feature>
<dbReference type="GO" id="GO:0030315">
    <property type="term" value="C:T-tubule"/>
    <property type="evidence" value="ECO:0007669"/>
    <property type="project" value="UniProtKB-SubCell"/>
</dbReference>
<dbReference type="GO" id="GO:0006814">
    <property type="term" value="P:sodium ion transport"/>
    <property type="evidence" value="ECO:0007669"/>
    <property type="project" value="UniProtKB-KW"/>
</dbReference>
<organism evidence="28 29">
    <name type="scientific">Ovis aries</name>
    <name type="common">Sheep</name>
    <dbReference type="NCBI Taxonomy" id="9940"/>
    <lineage>
        <taxon>Eukaryota</taxon>
        <taxon>Metazoa</taxon>
        <taxon>Chordata</taxon>
        <taxon>Craniata</taxon>
        <taxon>Vertebrata</taxon>
        <taxon>Euteleostomi</taxon>
        <taxon>Mammalia</taxon>
        <taxon>Eutheria</taxon>
        <taxon>Laurasiatheria</taxon>
        <taxon>Artiodactyla</taxon>
        <taxon>Ruminantia</taxon>
        <taxon>Pecora</taxon>
        <taxon>Bovidae</taxon>
        <taxon>Caprinae</taxon>
        <taxon>Ovis</taxon>
    </lineage>
</organism>
<keyword evidence="5" id="KW-1003">Cell membrane</keyword>
<feature type="transmembrane region" description="Helical" evidence="26">
    <location>
        <begin position="87"/>
        <end position="106"/>
    </location>
</feature>